<dbReference type="EMBL" id="AP014872">
    <property type="protein sequence ID" value="BAR87919.1"/>
    <property type="molecule type" value="Genomic_DNA"/>
</dbReference>
<name>A0A9W4AG00_BACTO</name>
<evidence type="ECO:0000313" key="2">
    <source>
        <dbReference type="Proteomes" id="UP000055316"/>
    </source>
</evidence>
<keyword evidence="1" id="KW-0614">Plasmid</keyword>
<sequence>MKIQYSHDEGEFKFVKGDYVTIIVRYLYVYDVEDELYYHATLEDIDDKGFWCVIDNEKQKEYFYFKEIENVIPGHLIPFLGGFTRRRTDVGR</sequence>
<organism evidence="1 2">
    <name type="scientific">Bacillus thuringiensis subsp. tolworthi</name>
    <dbReference type="NCBI Taxonomy" id="1442"/>
    <lineage>
        <taxon>Bacteria</taxon>
        <taxon>Bacillati</taxon>
        <taxon>Bacillota</taxon>
        <taxon>Bacilli</taxon>
        <taxon>Bacillales</taxon>
        <taxon>Bacillaceae</taxon>
        <taxon>Bacillus</taxon>
        <taxon>Bacillus cereus group</taxon>
    </lineage>
</organism>
<reference evidence="1 2" key="1">
    <citation type="submission" date="2015-05" db="EMBL/GenBank/DDBJ databases">
        <title>Whole genome sequence of Bacillus thuringiensis serovar tolworthi Pasteur Institute Standard strain.</title>
        <authorList>
            <person name="Kanda K."/>
            <person name="Nakashima K."/>
            <person name="Nagano Y."/>
        </authorList>
    </citation>
    <scope>NUCLEOTIDE SEQUENCE [LARGE SCALE GENOMIC DNA]</scope>
    <source>
        <strain evidence="1 2">Pasteur Institute Standard strain</strain>
        <plasmid evidence="2">pKK8 DNA</plasmid>
    </source>
</reference>
<dbReference type="RefSeq" id="WP_060852810.1">
    <property type="nucleotide sequence ID" value="NZ_AP014872.1"/>
</dbReference>
<gene>
    <name evidence="1" type="ORF">KNN_07186</name>
</gene>
<evidence type="ECO:0000313" key="1">
    <source>
        <dbReference type="EMBL" id="BAR87919.1"/>
    </source>
</evidence>
<proteinExistence type="predicted"/>
<dbReference type="Proteomes" id="UP000055316">
    <property type="component" value="Plasmid pKK8"/>
</dbReference>
<dbReference type="AlphaFoldDB" id="A0A9W4AG00"/>
<geneLocation type="plasmid" evidence="2">
    <name>pKK8 DNA</name>
</geneLocation>
<accession>A0A9W4AG00</accession>
<protein>
    <submittedName>
        <fullName evidence="1">Uncharacterized protein</fullName>
    </submittedName>
</protein>